<feature type="compositionally biased region" description="Polar residues" evidence="1">
    <location>
        <begin position="532"/>
        <end position="544"/>
    </location>
</feature>
<gene>
    <name evidence="4" type="ORF">D4764_08G0010320</name>
</gene>
<feature type="region of interest" description="Disordered" evidence="1">
    <location>
        <begin position="14"/>
        <end position="44"/>
    </location>
</feature>
<dbReference type="InterPro" id="IPR038175">
    <property type="entry name" value="CBM21_dom_sf"/>
</dbReference>
<reference evidence="4 5" key="1">
    <citation type="submission" date="2019-04" db="EMBL/GenBank/DDBJ databases">
        <title>Chromosome genome assembly for Takifugu flavidus.</title>
        <authorList>
            <person name="Xiao S."/>
        </authorList>
    </citation>
    <scope>NUCLEOTIDE SEQUENCE [LARGE SCALE GENOMIC DNA]</scope>
    <source>
        <strain evidence="4">HTHZ2018</strain>
        <tissue evidence="4">Muscle</tissue>
    </source>
</reference>
<feature type="region of interest" description="Disordered" evidence="1">
    <location>
        <begin position="328"/>
        <end position="386"/>
    </location>
</feature>
<feature type="compositionally biased region" description="Pro residues" evidence="1">
    <location>
        <begin position="335"/>
        <end position="346"/>
    </location>
</feature>
<protein>
    <submittedName>
        <fullName evidence="4">Protein phosphatase 1 regulatory subunit 3F</fullName>
    </submittedName>
</protein>
<dbReference type="InterPro" id="IPR050782">
    <property type="entry name" value="PP1_regulatory_subunit_3"/>
</dbReference>
<keyword evidence="2" id="KW-0472">Membrane</keyword>
<dbReference type="PANTHER" id="PTHR12307:SF40">
    <property type="entry name" value="PROTEIN PHOSPHATASE 1 REGULATORY SUBUNIT 3F"/>
    <property type="match status" value="1"/>
</dbReference>
<evidence type="ECO:0000256" key="2">
    <source>
        <dbReference type="SAM" id="Phobius"/>
    </source>
</evidence>
<feature type="region of interest" description="Disordered" evidence="1">
    <location>
        <begin position="532"/>
        <end position="571"/>
    </location>
</feature>
<evidence type="ECO:0000313" key="4">
    <source>
        <dbReference type="EMBL" id="TWW57045.1"/>
    </source>
</evidence>
<dbReference type="PROSITE" id="PS51159">
    <property type="entry name" value="CBM21"/>
    <property type="match status" value="1"/>
</dbReference>
<name>A0A5C6MQJ8_9TELE</name>
<dbReference type="Proteomes" id="UP000324091">
    <property type="component" value="Chromosome 8"/>
</dbReference>
<proteinExistence type="predicted"/>
<dbReference type="Gene3D" id="2.60.40.2440">
    <property type="entry name" value="Carbohydrate binding type-21 domain"/>
    <property type="match status" value="1"/>
</dbReference>
<feature type="region of interest" description="Disordered" evidence="1">
    <location>
        <begin position="283"/>
        <end position="308"/>
    </location>
</feature>
<feature type="transmembrane region" description="Helical" evidence="2">
    <location>
        <begin position="584"/>
        <end position="612"/>
    </location>
</feature>
<evidence type="ECO:0000256" key="1">
    <source>
        <dbReference type="SAM" id="MobiDB-lite"/>
    </source>
</evidence>
<dbReference type="Pfam" id="PF03370">
    <property type="entry name" value="CBM_21"/>
    <property type="match status" value="1"/>
</dbReference>
<dbReference type="AlphaFoldDB" id="A0A5C6MQJ8"/>
<organism evidence="4 5">
    <name type="scientific">Takifugu flavidus</name>
    <name type="common">sansaifugu</name>
    <dbReference type="NCBI Taxonomy" id="433684"/>
    <lineage>
        <taxon>Eukaryota</taxon>
        <taxon>Metazoa</taxon>
        <taxon>Chordata</taxon>
        <taxon>Craniata</taxon>
        <taxon>Vertebrata</taxon>
        <taxon>Euteleostomi</taxon>
        <taxon>Actinopterygii</taxon>
        <taxon>Neopterygii</taxon>
        <taxon>Teleostei</taxon>
        <taxon>Neoteleostei</taxon>
        <taxon>Acanthomorphata</taxon>
        <taxon>Eupercaria</taxon>
        <taxon>Tetraodontiformes</taxon>
        <taxon>Tetradontoidea</taxon>
        <taxon>Tetraodontidae</taxon>
        <taxon>Takifugu</taxon>
    </lineage>
</organism>
<dbReference type="InterPro" id="IPR005036">
    <property type="entry name" value="CBM21_dom"/>
</dbReference>
<dbReference type="PANTHER" id="PTHR12307">
    <property type="entry name" value="PROTEIN PHOSPHATASE 1 REGULATORY SUBUNIT"/>
    <property type="match status" value="1"/>
</dbReference>
<feature type="region of interest" description="Disordered" evidence="1">
    <location>
        <begin position="398"/>
        <end position="471"/>
    </location>
</feature>
<dbReference type="GO" id="GO:0005979">
    <property type="term" value="P:regulation of glycogen biosynthetic process"/>
    <property type="evidence" value="ECO:0007669"/>
    <property type="project" value="TreeGrafter"/>
</dbReference>
<feature type="compositionally biased region" description="Basic and acidic residues" evidence="1">
    <location>
        <begin position="21"/>
        <end position="31"/>
    </location>
</feature>
<keyword evidence="2" id="KW-1133">Transmembrane helix</keyword>
<feature type="compositionally biased region" description="Acidic residues" evidence="1">
    <location>
        <begin position="32"/>
        <end position="44"/>
    </location>
</feature>
<accession>A0A5C6MQJ8</accession>
<evidence type="ECO:0000259" key="3">
    <source>
        <dbReference type="PROSITE" id="PS51159"/>
    </source>
</evidence>
<feature type="compositionally biased region" description="Pro residues" evidence="1">
    <location>
        <begin position="414"/>
        <end position="424"/>
    </location>
</feature>
<dbReference type="GO" id="GO:2001069">
    <property type="term" value="F:glycogen binding"/>
    <property type="evidence" value="ECO:0007669"/>
    <property type="project" value="TreeGrafter"/>
</dbReference>
<dbReference type="GO" id="GO:0000164">
    <property type="term" value="C:protein phosphatase type 1 complex"/>
    <property type="evidence" value="ECO:0007669"/>
    <property type="project" value="TreeGrafter"/>
</dbReference>
<comment type="caution">
    <text evidence="4">The sequence shown here is derived from an EMBL/GenBank/DDBJ whole genome shotgun (WGS) entry which is preliminary data.</text>
</comment>
<evidence type="ECO:0000313" key="5">
    <source>
        <dbReference type="Proteomes" id="UP000324091"/>
    </source>
</evidence>
<dbReference type="GO" id="GO:0008157">
    <property type="term" value="F:protein phosphatase 1 binding"/>
    <property type="evidence" value="ECO:0007669"/>
    <property type="project" value="TreeGrafter"/>
</dbReference>
<feature type="domain" description="CBM21" evidence="3">
    <location>
        <begin position="147"/>
        <end position="256"/>
    </location>
</feature>
<dbReference type="EMBL" id="RHFK02000021">
    <property type="protein sequence ID" value="TWW57045.1"/>
    <property type="molecule type" value="Genomic_DNA"/>
</dbReference>
<keyword evidence="5" id="KW-1185">Reference proteome</keyword>
<sequence>MSFLSIPSAEGLFSTIKTRKSPGEEASRSPNEEDDEEDEEDDDAEVIRLIPRCSPVPRKRGASIYDETAEYMRIHLALSAGKRVSFADTTGGDLTDVKEFTAYDTDDEDENARWEEEEAKYRKPRREPTYSVRPCFSALSGGALLQAVRTNKLEVEQISPVQDEPLAFTGVIRVANISFHKAVYIRSTMDNWVTYFDHPAEYVQGSHDGDTDRFSFKLSFAPPYVTQDSRIEFVVRYETSEGDFWANNFSMNYAVSLLLSYEDDSERETVSAQRTRGILKPPKVYSMNDEFDSEDEQEKAGEEAGAAQSGLFRPVPVCPVIIQPELDLETGFDPGRPPVPSDPDPPSVDSMLSTHTVSPGEHVPSMSPEAPPPTNLSGVPCASESVHPDVLQPSFEVSSQRLEEPTGGGSSTQPPAPAPAPAPWPQQAQVGGEERPPSEDSYLQTTDTHPPPALEQEETSENKPTGCACTSAPSMTFDLEVAEGVSGPSAAWPDASARCGDAAVSPMAEDLARAGSEGETLVTPDVADYQTLSPFASDPSQNPRDQAVSETKREDAPLNPANSTTEASELQAEPDISRNLMSSAVFLGGIVSLSIVLQEPSTLFFMGLLLVLQRL</sequence>
<keyword evidence="2" id="KW-0812">Transmembrane</keyword>